<keyword evidence="2" id="KW-1185">Reference proteome</keyword>
<proteinExistence type="predicted"/>
<evidence type="ECO:0008006" key="3">
    <source>
        <dbReference type="Google" id="ProtNLM"/>
    </source>
</evidence>
<reference evidence="1 2" key="1">
    <citation type="submission" date="2019-12" db="EMBL/GenBank/DDBJ databases">
        <title>Complete Genome Sequence of a Quorum-Sensing Bacterium,Rhodobacteraceae bacterium C31, Isolated from a marine microalgae symbiotic bacteria.</title>
        <authorList>
            <person name="Zhang Y."/>
        </authorList>
    </citation>
    <scope>NUCLEOTIDE SEQUENCE [LARGE SCALE GENOMIC DNA]</scope>
    <source>
        <strain evidence="1 2">C31</strain>
    </source>
</reference>
<organism evidence="1 2">
    <name type="scientific">Ponticoccus alexandrii</name>
    <dbReference type="NCBI Taxonomy" id="1943633"/>
    <lineage>
        <taxon>Bacteria</taxon>
        <taxon>Pseudomonadati</taxon>
        <taxon>Pseudomonadota</taxon>
        <taxon>Alphaproteobacteria</taxon>
        <taxon>Rhodobacterales</taxon>
        <taxon>Roseobacteraceae</taxon>
        <taxon>Ponticoccus</taxon>
    </lineage>
</organism>
<evidence type="ECO:0000313" key="2">
    <source>
        <dbReference type="Proteomes" id="UP000596387"/>
    </source>
</evidence>
<sequence>MLIGLIVAIVGYFLQQRAWRQKNIEEVRRLEFEECLKLIDEIGRAIDERLMQTSRYAEIVRKCEKNSKVESEFQESIEGWMGAFSSRKSKIYHYYGREAMIEFENVVHSQMREVSEILKREGRLGLANLSSKHRKESRAASARIDFARHSSFKFLRELNERLSNGDVGRTSLVNNIRDGALDNISKVYLLKRMFAINS</sequence>
<protein>
    <recommendedName>
        <fullName evidence="3">DUF4760 domain-containing protein</fullName>
    </recommendedName>
</protein>
<accession>A0ABX7F5W0</accession>
<name>A0ABX7F5W0_9RHOB</name>
<dbReference type="Proteomes" id="UP000596387">
    <property type="component" value="Chromosome"/>
</dbReference>
<gene>
    <name evidence="1" type="ORF">GQA70_03730</name>
</gene>
<dbReference type="EMBL" id="CP047166">
    <property type="protein sequence ID" value="QRF65504.1"/>
    <property type="molecule type" value="Genomic_DNA"/>
</dbReference>
<evidence type="ECO:0000313" key="1">
    <source>
        <dbReference type="EMBL" id="QRF65504.1"/>
    </source>
</evidence>
<dbReference type="RefSeq" id="WP_251374190.1">
    <property type="nucleotide sequence ID" value="NZ_CP047166.1"/>
</dbReference>